<keyword evidence="2 10" id="KW-0812">Transmembrane</keyword>
<keyword evidence="5" id="KW-0862">Zinc</keyword>
<dbReference type="OrthoDB" id="8062037at2759"/>
<keyword evidence="6 10" id="KW-1133">Transmembrane helix</keyword>
<dbReference type="SMART" id="SM00184">
    <property type="entry name" value="RING"/>
    <property type="match status" value="1"/>
</dbReference>
<name>A0A9Q1QFL2_9CARY</name>
<keyword evidence="4 9" id="KW-0863">Zinc-finger</keyword>
<keyword evidence="13" id="KW-1185">Reference proteome</keyword>
<evidence type="ECO:0000313" key="12">
    <source>
        <dbReference type="EMBL" id="KAJ8438735.1"/>
    </source>
</evidence>
<evidence type="ECO:0000256" key="1">
    <source>
        <dbReference type="ARBA" id="ARBA00004370"/>
    </source>
</evidence>
<evidence type="ECO:0000256" key="7">
    <source>
        <dbReference type="ARBA" id="ARBA00023136"/>
    </source>
</evidence>
<evidence type="ECO:0000256" key="5">
    <source>
        <dbReference type="ARBA" id="ARBA00022833"/>
    </source>
</evidence>
<evidence type="ECO:0000313" key="13">
    <source>
        <dbReference type="Proteomes" id="UP001153076"/>
    </source>
</evidence>
<dbReference type="PANTHER" id="PTHR46539:SF1">
    <property type="entry name" value="E3 UBIQUITIN-PROTEIN LIGASE ATL42"/>
    <property type="match status" value="1"/>
</dbReference>
<comment type="caution">
    <text evidence="12">The sequence shown here is derived from an EMBL/GenBank/DDBJ whole genome shotgun (WGS) entry which is preliminary data.</text>
</comment>
<evidence type="ECO:0000256" key="6">
    <source>
        <dbReference type="ARBA" id="ARBA00022989"/>
    </source>
</evidence>
<dbReference type="PANTHER" id="PTHR46539">
    <property type="entry name" value="E3 UBIQUITIN-PROTEIN LIGASE ATL42"/>
    <property type="match status" value="1"/>
</dbReference>
<reference evidence="12" key="1">
    <citation type="submission" date="2022-04" db="EMBL/GenBank/DDBJ databases">
        <title>Carnegiea gigantea Genome sequencing and assembly v2.</title>
        <authorList>
            <person name="Copetti D."/>
            <person name="Sanderson M.J."/>
            <person name="Burquez A."/>
            <person name="Wojciechowski M.F."/>
        </authorList>
    </citation>
    <scope>NUCLEOTIDE SEQUENCE</scope>
    <source>
        <strain evidence="12">SGP5-SGP5p</strain>
        <tissue evidence="12">Aerial part</tissue>
    </source>
</reference>
<dbReference type="Pfam" id="PF13639">
    <property type="entry name" value="zf-RING_2"/>
    <property type="match status" value="1"/>
</dbReference>
<accession>A0A9Q1QFL2</accession>
<organism evidence="12 13">
    <name type="scientific">Carnegiea gigantea</name>
    <dbReference type="NCBI Taxonomy" id="171969"/>
    <lineage>
        <taxon>Eukaryota</taxon>
        <taxon>Viridiplantae</taxon>
        <taxon>Streptophyta</taxon>
        <taxon>Embryophyta</taxon>
        <taxon>Tracheophyta</taxon>
        <taxon>Spermatophyta</taxon>
        <taxon>Magnoliopsida</taxon>
        <taxon>eudicotyledons</taxon>
        <taxon>Gunneridae</taxon>
        <taxon>Pentapetalae</taxon>
        <taxon>Caryophyllales</taxon>
        <taxon>Cactineae</taxon>
        <taxon>Cactaceae</taxon>
        <taxon>Cactoideae</taxon>
        <taxon>Echinocereeae</taxon>
        <taxon>Carnegiea</taxon>
    </lineage>
</organism>
<dbReference type="SUPFAM" id="SSF57850">
    <property type="entry name" value="RING/U-box"/>
    <property type="match status" value="1"/>
</dbReference>
<feature type="transmembrane region" description="Helical" evidence="10">
    <location>
        <begin position="46"/>
        <end position="66"/>
    </location>
</feature>
<comment type="similarity">
    <text evidence="8">Belongs to the RING-type zinc finger family. ATL subfamily.</text>
</comment>
<feature type="domain" description="RING-type" evidence="11">
    <location>
        <begin position="119"/>
        <end position="159"/>
    </location>
</feature>
<dbReference type="EMBL" id="JAKOGI010000243">
    <property type="protein sequence ID" value="KAJ8438735.1"/>
    <property type="molecule type" value="Genomic_DNA"/>
</dbReference>
<evidence type="ECO:0000256" key="10">
    <source>
        <dbReference type="SAM" id="Phobius"/>
    </source>
</evidence>
<dbReference type="InterPro" id="IPR001841">
    <property type="entry name" value="Znf_RING"/>
</dbReference>
<protein>
    <recommendedName>
        <fullName evidence="11">RING-type domain-containing protein</fullName>
    </recommendedName>
</protein>
<dbReference type="Proteomes" id="UP001153076">
    <property type="component" value="Unassembled WGS sequence"/>
</dbReference>
<comment type="subcellular location">
    <subcellularLocation>
        <location evidence="1">Membrane</location>
    </subcellularLocation>
</comment>
<sequence length="178" mass="20548">MSSAAVKHTRHLLSHLPQVADENDHFLHWHLTEFDDKNFEVRGHTLFYLFIFFSIILLITLLLLYARWYFRFRHLRAAVPSYHPHAPPECKGLDPAAIKAIPIILHQEAAVEREDQMECCICLGVFEDGDKVLSQCQHRFHSDCVDRWLLTQSSCPLCRVSLRVDPPKSTSDSALDLV</sequence>
<evidence type="ECO:0000256" key="3">
    <source>
        <dbReference type="ARBA" id="ARBA00022723"/>
    </source>
</evidence>
<dbReference type="InterPro" id="IPR013083">
    <property type="entry name" value="Znf_RING/FYVE/PHD"/>
</dbReference>
<gene>
    <name evidence="12" type="ORF">Cgig2_013781</name>
</gene>
<proteinExistence type="inferred from homology"/>
<dbReference type="GO" id="GO:0016020">
    <property type="term" value="C:membrane"/>
    <property type="evidence" value="ECO:0007669"/>
    <property type="project" value="UniProtKB-SubCell"/>
</dbReference>
<dbReference type="Gene3D" id="3.30.40.10">
    <property type="entry name" value="Zinc/RING finger domain, C3HC4 (zinc finger)"/>
    <property type="match status" value="1"/>
</dbReference>
<dbReference type="GO" id="GO:0008270">
    <property type="term" value="F:zinc ion binding"/>
    <property type="evidence" value="ECO:0007669"/>
    <property type="project" value="UniProtKB-KW"/>
</dbReference>
<evidence type="ECO:0000256" key="4">
    <source>
        <dbReference type="ARBA" id="ARBA00022771"/>
    </source>
</evidence>
<dbReference type="PROSITE" id="PS50089">
    <property type="entry name" value="ZF_RING_2"/>
    <property type="match status" value="1"/>
</dbReference>
<keyword evidence="3" id="KW-0479">Metal-binding</keyword>
<evidence type="ECO:0000256" key="8">
    <source>
        <dbReference type="ARBA" id="ARBA00024209"/>
    </source>
</evidence>
<evidence type="ECO:0000256" key="2">
    <source>
        <dbReference type="ARBA" id="ARBA00022692"/>
    </source>
</evidence>
<keyword evidence="7 10" id="KW-0472">Membrane</keyword>
<evidence type="ECO:0000259" key="11">
    <source>
        <dbReference type="PROSITE" id="PS50089"/>
    </source>
</evidence>
<dbReference type="AlphaFoldDB" id="A0A9Q1QFL2"/>
<evidence type="ECO:0000256" key="9">
    <source>
        <dbReference type="PROSITE-ProRule" id="PRU00175"/>
    </source>
</evidence>